<dbReference type="VEuPathDB" id="VectorBase:GAUT029960"/>
<dbReference type="InterPro" id="IPR036872">
    <property type="entry name" value="CH_dom_sf"/>
</dbReference>
<protein>
    <submittedName>
        <fullName evidence="1">Uncharacterized protein</fullName>
    </submittedName>
</protein>
<evidence type="ECO:0000313" key="1">
    <source>
        <dbReference type="EnsemblMetazoa" id="GAUT029960-PA"/>
    </source>
</evidence>
<name>A0A1A9V9A2_GLOAU</name>
<dbReference type="Gene3D" id="1.10.418.10">
    <property type="entry name" value="Calponin-like domain"/>
    <property type="match status" value="1"/>
</dbReference>
<dbReference type="SUPFAM" id="SSF47576">
    <property type="entry name" value="Calponin-homology domain, CH-domain"/>
    <property type="match status" value="1"/>
</dbReference>
<proteinExistence type="predicted"/>
<dbReference type="Proteomes" id="UP000078200">
    <property type="component" value="Unassembled WGS sequence"/>
</dbReference>
<accession>A0A1A9V9A2</accession>
<keyword evidence="2" id="KW-1185">Reference proteome</keyword>
<evidence type="ECO:0000313" key="2">
    <source>
        <dbReference type="Proteomes" id="UP000078200"/>
    </source>
</evidence>
<dbReference type="STRING" id="7395.A0A1A9V9A2"/>
<dbReference type="EnsemblMetazoa" id="GAUT029960-RA">
    <property type="protein sequence ID" value="GAUT029960-PA"/>
    <property type="gene ID" value="GAUT029960"/>
</dbReference>
<dbReference type="AlphaFoldDB" id="A0A1A9V9A2"/>
<sequence>WVFHFILVRLVSFQARKTDKTVKEIFQKPEKGRMRVHHINYLKKALQVTREHATKLVNIFPDGIVCGNPTLWILYDQKRFTNPCHDRVELSITNGIKITNKAERRVNDGEASRQASKANTISILGHSNTYLRLMTSDQSQSQNMAIKFTYKQPKFY</sequence>
<reference evidence="1" key="1">
    <citation type="submission" date="2020-05" db="UniProtKB">
        <authorList>
            <consortium name="EnsemblMetazoa"/>
        </authorList>
    </citation>
    <scope>IDENTIFICATION</scope>
    <source>
        <strain evidence="1">TTRI</strain>
    </source>
</reference>
<organism evidence="1 2">
    <name type="scientific">Glossina austeni</name>
    <name type="common">Savannah tsetse fly</name>
    <dbReference type="NCBI Taxonomy" id="7395"/>
    <lineage>
        <taxon>Eukaryota</taxon>
        <taxon>Metazoa</taxon>
        <taxon>Ecdysozoa</taxon>
        <taxon>Arthropoda</taxon>
        <taxon>Hexapoda</taxon>
        <taxon>Insecta</taxon>
        <taxon>Pterygota</taxon>
        <taxon>Neoptera</taxon>
        <taxon>Endopterygota</taxon>
        <taxon>Diptera</taxon>
        <taxon>Brachycera</taxon>
        <taxon>Muscomorpha</taxon>
        <taxon>Hippoboscoidea</taxon>
        <taxon>Glossinidae</taxon>
        <taxon>Glossina</taxon>
    </lineage>
</organism>